<dbReference type="KEGG" id="aplt:ANPL_04470"/>
<dbReference type="AlphaFoldDB" id="A0A858PZE8"/>
<evidence type="ECO:0000313" key="4">
    <source>
        <dbReference type="Proteomes" id="UP000500930"/>
    </source>
</evidence>
<proteinExistence type="predicted"/>
<keyword evidence="4" id="KW-1185">Reference proteome</keyword>
<evidence type="ECO:0000313" key="3">
    <source>
        <dbReference type="EMBL" id="QJC27937.1"/>
    </source>
</evidence>
<gene>
    <name evidence="3" type="ORF">ANPL_04470</name>
</gene>
<keyword evidence="2" id="KW-0472">Membrane</keyword>
<dbReference type="Proteomes" id="UP000500930">
    <property type="component" value="Chromosome"/>
</dbReference>
<reference evidence="3 4" key="1">
    <citation type="journal article" date="2020" name="Pathogens">
        <title>First Whole Genome Sequence of Anaplasma platys, an Obligate Intracellular Rickettsial Pathogen of Dogs.</title>
        <authorList>
            <person name="Llanes A."/>
            <person name="Rajeev S."/>
        </authorList>
    </citation>
    <scope>NUCLEOTIDE SEQUENCE [LARGE SCALE GENOMIC DNA]</scope>
    <source>
        <strain evidence="3 4">S3</strain>
    </source>
</reference>
<dbReference type="EMBL" id="CP046391">
    <property type="protein sequence ID" value="QJC27937.1"/>
    <property type="molecule type" value="Genomic_DNA"/>
</dbReference>
<evidence type="ECO:0000256" key="2">
    <source>
        <dbReference type="SAM" id="Phobius"/>
    </source>
</evidence>
<organism evidence="3 4">
    <name type="scientific">Anaplasma platys</name>
    <dbReference type="NCBI Taxonomy" id="949"/>
    <lineage>
        <taxon>Bacteria</taxon>
        <taxon>Pseudomonadati</taxon>
        <taxon>Pseudomonadota</taxon>
        <taxon>Alphaproteobacteria</taxon>
        <taxon>Rickettsiales</taxon>
        <taxon>Anaplasmataceae</taxon>
        <taxon>Anaplasma</taxon>
    </lineage>
</organism>
<name>A0A858PZE8_9RICK</name>
<dbReference type="RefSeq" id="WP_169193527.1">
    <property type="nucleotide sequence ID" value="NZ_CP046391.1"/>
</dbReference>
<keyword evidence="2" id="KW-1133">Transmembrane helix</keyword>
<sequence length="266" mass="28754">MTTAYNDQGTFLSDKKELIARTVCRQQNINIASVFTIILGCQTIAVLTATCMLWHRVQRANSTFTAPELVMGAIFSAASISAVVAFIAYVCISETCFFDLCHTRGYSAQSETLLLDSPKRYAAETRTKTAKGNTDHPASRSSHCNRPPGETSASNKYGEIVSTSTNTVDNLGFAAMQGLGTAAAQTIKGLTTPVAIPTSHVTATSDNDRNSSNMLLTRGHRCVVTQTAAVEKYKERTAASTGLVDIKVTKPQARRLYQARPDLVIY</sequence>
<keyword evidence="2" id="KW-0812">Transmembrane</keyword>
<evidence type="ECO:0000256" key="1">
    <source>
        <dbReference type="SAM" id="MobiDB-lite"/>
    </source>
</evidence>
<feature type="transmembrane region" description="Helical" evidence="2">
    <location>
        <begin position="31"/>
        <end position="57"/>
    </location>
</feature>
<feature type="transmembrane region" description="Helical" evidence="2">
    <location>
        <begin position="69"/>
        <end position="90"/>
    </location>
</feature>
<protein>
    <submittedName>
        <fullName evidence="3">Uncharacterized protein</fullName>
    </submittedName>
</protein>
<accession>A0A858PZE8</accession>
<feature type="compositionally biased region" description="Basic and acidic residues" evidence="1">
    <location>
        <begin position="125"/>
        <end position="138"/>
    </location>
</feature>
<feature type="region of interest" description="Disordered" evidence="1">
    <location>
        <begin position="125"/>
        <end position="158"/>
    </location>
</feature>